<accession>A0A4Y7Q9S9</accession>
<dbReference type="InterPro" id="IPR016181">
    <property type="entry name" value="Acyl_CoA_acyltransferase"/>
</dbReference>
<dbReference type="VEuPathDB" id="FungiDB:BD410DRAFT_153131"/>
<proteinExistence type="predicted"/>
<dbReference type="AlphaFoldDB" id="A0A4Y7Q9S9"/>
<dbReference type="SUPFAM" id="SSF55729">
    <property type="entry name" value="Acyl-CoA N-acyltransferases (Nat)"/>
    <property type="match status" value="1"/>
</dbReference>
<dbReference type="OrthoDB" id="2019666at2759"/>
<gene>
    <name evidence="1" type="ORF">BD410DRAFT_153131</name>
</gene>
<dbReference type="Proteomes" id="UP000294933">
    <property type="component" value="Unassembled WGS sequence"/>
</dbReference>
<dbReference type="STRING" id="50990.A0A4Y7Q9S9"/>
<sequence>MTYHFNSALKTYRITSELPEGPTSTTNEGGYICERLVLSDNILMEASELYSNHYGFWICEDIGRGTQREGARVKLSPRRLLEGYLFNDDYFITHVHHRVSGILMGYAFGLTAPDPTSPPASGKKIAWITQLVVHDEYRSQGIAGRLIGCAMLAIQNISVFGIISSHPWAVLALMRVAGIPTPDLDLDFISQHGAACLRAVGVPYATEDMLVGSAFGKPCLDDRSDAPNLVSLALTNFHVEHGWCSRIIEFEKKRGWPLGDLPEAHEFFVVVRKAEKR</sequence>
<dbReference type="EMBL" id="ML170169">
    <property type="protein sequence ID" value="TDL23852.1"/>
    <property type="molecule type" value="Genomic_DNA"/>
</dbReference>
<evidence type="ECO:0000313" key="1">
    <source>
        <dbReference type="EMBL" id="TDL23852.1"/>
    </source>
</evidence>
<protein>
    <recommendedName>
        <fullName evidence="3">N-acetyltransferase domain-containing protein</fullName>
    </recommendedName>
</protein>
<organism evidence="1 2">
    <name type="scientific">Rickenella mellea</name>
    <dbReference type="NCBI Taxonomy" id="50990"/>
    <lineage>
        <taxon>Eukaryota</taxon>
        <taxon>Fungi</taxon>
        <taxon>Dikarya</taxon>
        <taxon>Basidiomycota</taxon>
        <taxon>Agaricomycotina</taxon>
        <taxon>Agaricomycetes</taxon>
        <taxon>Hymenochaetales</taxon>
        <taxon>Rickenellaceae</taxon>
        <taxon>Rickenella</taxon>
    </lineage>
</organism>
<dbReference type="CDD" id="cd04301">
    <property type="entry name" value="NAT_SF"/>
    <property type="match status" value="1"/>
</dbReference>
<reference evidence="1 2" key="1">
    <citation type="submission" date="2018-06" db="EMBL/GenBank/DDBJ databases">
        <title>A transcriptomic atlas of mushroom development highlights an independent origin of complex multicellularity.</title>
        <authorList>
            <consortium name="DOE Joint Genome Institute"/>
            <person name="Krizsan K."/>
            <person name="Almasi E."/>
            <person name="Merenyi Z."/>
            <person name="Sahu N."/>
            <person name="Viragh M."/>
            <person name="Koszo T."/>
            <person name="Mondo S."/>
            <person name="Kiss B."/>
            <person name="Balint B."/>
            <person name="Kues U."/>
            <person name="Barry K."/>
            <person name="Hegedus J.C."/>
            <person name="Henrissat B."/>
            <person name="Johnson J."/>
            <person name="Lipzen A."/>
            <person name="Ohm R."/>
            <person name="Nagy I."/>
            <person name="Pangilinan J."/>
            <person name="Yan J."/>
            <person name="Xiong Y."/>
            <person name="Grigoriev I.V."/>
            <person name="Hibbett D.S."/>
            <person name="Nagy L.G."/>
        </authorList>
    </citation>
    <scope>NUCLEOTIDE SEQUENCE [LARGE SCALE GENOMIC DNA]</scope>
    <source>
        <strain evidence="1 2">SZMC22713</strain>
    </source>
</reference>
<evidence type="ECO:0000313" key="2">
    <source>
        <dbReference type="Proteomes" id="UP000294933"/>
    </source>
</evidence>
<dbReference type="Gene3D" id="3.40.630.30">
    <property type="match status" value="1"/>
</dbReference>
<name>A0A4Y7Q9S9_9AGAM</name>
<keyword evidence="2" id="KW-1185">Reference proteome</keyword>
<evidence type="ECO:0008006" key="3">
    <source>
        <dbReference type="Google" id="ProtNLM"/>
    </source>
</evidence>